<accession>A0AAN6E3I4</accession>
<keyword evidence="5" id="KW-1185">Reference proteome</keyword>
<feature type="domain" description="F-box" evidence="3">
    <location>
        <begin position="53"/>
        <end position="108"/>
    </location>
</feature>
<dbReference type="Pfam" id="PF00646">
    <property type="entry name" value="F-box"/>
    <property type="match status" value="1"/>
</dbReference>
<dbReference type="EMBL" id="MU404350">
    <property type="protein sequence ID" value="KAI1617460.1"/>
    <property type="molecule type" value="Genomic_DNA"/>
</dbReference>
<comment type="caution">
    <text evidence="4">The sequence shown here is derived from an EMBL/GenBank/DDBJ whole genome shotgun (WGS) entry which is preliminary data.</text>
</comment>
<evidence type="ECO:0000313" key="5">
    <source>
        <dbReference type="Proteomes" id="UP001203852"/>
    </source>
</evidence>
<dbReference type="InterPro" id="IPR036047">
    <property type="entry name" value="F-box-like_dom_sf"/>
</dbReference>
<dbReference type="InterPro" id="IPR001810">
    <property type="entry name" value="F-box_dom"/>
</dbReference>
<name>A0AAN6E3I4_9EURO</name>
<proteinExistence type="predicted"/>
<evidence type="ECO:0000259" key="3">
    <source>
        <dbReference type="PROSITE" id="PS50181"/>
    </source>
</evidence>
<reference evidence="4" key="1">
    <citation type="journal article" date="2022" name="bioRxiv">
        <title>Deciphering the potential niche of two novel black yeast fungi from a biological soil crust based on their genomes, phenotypes, and melanin regulation.</title>
        <authorList>
            <consortium name="DOE Joint Genome Institute"/>
            <person name="Carr E.C."/>
            <person name="Barton Q."/>
            <person name="Grambo S."/>
            <person name="Sullivan M."/>
            <person name="Renfro C.M."/>
            <person name="Kuo A."/>
            <person name="Pangilinan J."/>
            <person name="Lipzen A."/>
            <person name="Keymanesh K."/>
            <person name="Savage E."/>
            <person name="Barry K."/>
            <person name="Grigoriev I.V."/>
            <person name="Riekhof W.R."/>
            <person name="Harris S.S."/>
        </authorList>
    </citation>
    <scope>NUCLEOTIDE SEQUENCE</scope>
    <source>
        <strain evidence="4">JF 03-4F</strain>
    </source>
</reference>
<dbReference type="Gene3D" id="1.20.1280.50">
    <property type="match status" value="1"/>
</dbReference>
<dbReference type="Proteomes" id="UP001203852">
    <property type="component" value="Unassembled WGS sequence"/>
</dbReference>
<evidence type="ECO:0000256" key="1">
    <source>
        <dbReference type="SAM" id="MobiDB-lite"/>
    </source>
</evidence>
<evidence type="ECO:0000313" key="4">
    <source>
        <dbReference type="EMBL" id="KAI1617460.1"/>
    </source>
</evidence>
<sequence length="416" mass="48214">MTLSAFLNSRQGDNASDHSFSSQGHNFLSSTKQLRSGAMAANLNAHERPPPQPNRLSKLPGELQSHIYSYLDYPDLCNLGATSRSLRNTWTNPQSRLKKELSKAWTEIGRRCKGIYQISQPRDAVDRWLAVNHEARSYVSFARISPGIADWLVYSTDYWFPCTRCCRMTELRRFPYFLWEQSFLRYFPDVSRSKQSHEEFFETLVCGECFTKERPGYCTMLGTRRHNSYMINCVECKSTQQVDKTEMSIQMIISGFCDRCFRKINHCWYDYKTFLQQSLVKIEELEQTPAYNPQRAGLPVCSVPQEVITKLCSGKHRFIYFSSGLRVPKKGLQWTGFVKSELSRIPVMLTARERHSKEHREMEGQPEVPPNEYQVLSTLETTRVLLEGIFYFILVLCILNVVMLILGLDMAHVILN</sequence>
<organism evidence="4 5">
    <name type="scientific">Exophiala viscosa</name>
    <dbReference type="NCBI Taxonomy" id="2486360"/>
    <lineage>
        <taxon>Eukaryota</taxon>
        <taxon>Fungi</taxon>
        <taxon>Dikarya</taxon>
        <taxon>Ascomycota</taxon>
        <taxon>Pezizomycotina</taxon>
        <taxon>Eurotiomycetes</taxon>
        <taxon>Chaetothyriomycetidae</taxon>
        <taxon>Chaetothyriales</taxon>
        <taxon>Herpotrichiellaceae</taxon>
        <taxon>Exophiala</taxon>
    </lineage>
</organism>
<dbReference type="PROSITE" id="PS50181">
    <property type="entry name" value="FBOX"/>
    <property type="match status" value="1"/>
</dbReference>
<feature type="transmembrane region" description="Helical" evidence="2">
    <location>
        <begin position="389"/>
        <end position="415"/>
    </location>
</feature>
<keyword evidence="2" id="KW-0472">Membrane</keyword>
<protein>
    <recommendedName>
        <fullName evidence="3">F-box domain-containing protein</fullName>
    </recommendedName>
</protein>
<feature type="region of interest" description="Disordered" evidence="1">
    <location>
        <begin position="1"/>
        <end position="25"/>
    </location>
</feature>
<dbReference type="SMART" id="SM00256">
    <property type="entry name" value="FBOX"/>
    <property type="match status" value="1"/>
</dbReference>
<evidence type="ECO:0000256" key="2">
    <source>
        <dbReference type="SAM" id="Phobius"/>
    </source>
</evidence>
<keyword evidence="2" id="KW-0812">Transmembrane</keyword>
<dbReference type="AlphaFoldDB" id="A0AAN6E3I4"/>
<keyword evidence="2" id="KW-1133">Transmembrane helix</keyword>
<dbReference type="SUPFAM" id="SSF81383">
    <property type="entry name" value="F-box domain"/>
    <property type="match status" value="1"/>
</dbReference>
<gene>
    <name evidence="4" type="ORF">EDD36DRAFT_413182</name>
</gene>